<keyword evidence="3" id="KW-0347">Helicase</keyword>
<keyword evidence="3" id="KW-0614">Plasmid</keyword>
<feature type="transmembrane region" description="Helical" evidence="2">
    <location>
        <begin position="113"/>
        <end position="131"/>
    </location>
</feature>
<gene>
    <name evidence="3" type="ORF">pRL1.30</name>
</gene>
<accession>Q2LEV6</accession>
<keyword evidence="2" id="KW-0812">Transmembrane</keyword>
<sequence>MPVVLGCRPHHRCRASFLRFDCIPSRWSWTSAPVRGRLQAPQAAARLGAAEASTHMGKRKRGASPEEPDPRQQAERSSEPGMSWPQAVAASAAIIVGLAFNFLLIFMVGVDPVIATGLTILLVAGIVAAIIPPRRGGLMRRFGAAVQAFFSPGGAQ</sequence>
<dbReference type="AlphaFoldDB" id="Q2LEV6"/>
<feature type="region of interest" description="Disordered" evidence="1">
    <location>
        <begin position="49"/>
        <end position="82"/>
    </location>
</feature>
<evidence type="ECO:0000256" key="1">
    <source>
        <dbReference type="SAM" id="MobiDB-lite"/>
    </source>
</evidence>
<keyword evidence="3" id="KW-0378">Hydrolase</keyword>
<keyword evidence="3" id="KW-0067">ATP-binding</keyword>
<dbReference type="EMBL" id="DQ322649">
    <property type="protein sequence ID" value="ABC67359.1"/>
    <property type="molecule type" value="Genomic_DNA"/>
</dbReference>
<dbReference type="GO" id="GO:0004386">
    <property type="term" value="F:helicase activity"/>
    <property type="evidence" value="ECO:0007669"/>
    <property type="project" value="UniProtKB-KW"/>
</dbReference>
<proteinExistence type="predicted"/>
<keyword evidence="2" id="KW-0472">Membrane</keyword>
<evidence type="ECO:0000313" key="3">
    <source>
        <dbReference type="EMBL" id="ABC67359.1"/>
    </source>
</evidence>
<keyword evidence="2" id="KW-1133">Transmembrane helix</keyword>
<organism evidence="3">
    <name type="scientific">Streptomyces sp. 44030</name>
    <dbReference type="NCBI Taxonomy" id="364102"/>
    <lineage>
        <taxon>Bacteria</taxon>
        <taxon>Bacillati</taxon>
        <taxon>Actinomycetota</taxon>
        <taxon>Actinomycetes</taxon>
        <taxon>Kitasatosporales</taxon>
        <taxon>Streptomycetaceae</taxon>
        <taxon>Streptomyces</taxon>
    </lineage>
</organism>
<name>Q2LEV6_9ACTN</name>
<feature type="transmembrane region" description="Helical" evidence="2">
    <location>
        <begin position="87"/>
        <end position="107"/>
    </location>
</feature>
<feature type="compositionally biased region" description="Basic and acidic residues" evidence="1">
    <location>
        <begin position="68"/>
        <end position="78"/>
    </location>
</feature>
<geneLocation type="plasmid" evidence="3">
    <name>pRL1</name>
</geneLocation>
<reference evidence="3" key="1">
    <citation type="journal article" date="2006" name="Appl. Environ. Microbiol.">
        <title>Diversity of telomere palindromic sequences and replication genes among Streptomyces linear plasmids.</title>
        <authorList>
            <person name="Zhang R."/>
            <person name="Yang Y."/>
            <person name="Fang P."/>
            <person name="Jiang C."/>
            <person name="Xu L."/>
            <person name="Zhu Y."/>
            <person name="Shen M."/>
            <person name="Xia H."/>
            <person name="Zhao J."/>
            <person name="Chen T."/>
            <person name="Qin Z."/>
        </authorList>
    </citation>
    <scope>NUCLEOTIDE SEQUENCE</scope>
    <source>
        <strain evidence="3">44030</strain>
        <plasmid evidence="3">pRL1</plasmid>
    </source>
</reference>
<evidence type="ECO:0000256" key="2">
    <source>
        <dbReference type="SAM" id="Phobius"/>
    </source>
</evidence>
<protein>
    <submittedName>
        <fullName evidence="3">Superfamily II DNA and RNA helicases protein</fullName>
    </submittedName>
</protein>
<keyword evidence="3" id="KW-0547">Nucleotide-binding</keyword>